<comment type="similarity">
    <text evidence="1">Belongs to the transferase hexapeptide repeat family.</text>
</comment>
<dbReference type="Pfam" id="PF00132">
    <property type="entry name" value="Hexapep"/>
    <property type="match status" value="1"/>
</dbReference>
<sequence>MTHNPNSTDQHSLFRQASDPDTSVQVLARLAGAEDEVIRAAVAFNAATPKPVLDALLADPSEYVRDCVTKRILQTVSALRVHPTAIVSNEARIGENVVIGAYTIVRGNVSIGDGTVIESHCEIGHPAHTALDEPLLHIGRNSFIRSHSIFYEGSTFGDNLVTGHRVTVREKTKAGRNMQIGTLSDIQGHCEIGDFVRLHSNVHIGQHARIKDYVWIFPYVVLTNDPHPPSNVMLSVTLENYVAVATMSVVLPGVTVKEGALVGAHSAVARDVEPDTVVAGSPAKYICDTSNILLKDGSGRSAYPWRRHFHRGYLPDTVAKWMAEFAGRPGLN</sequence>
<gene>
    <name evidence="2" type="ORF">GCM10007860_24930</name>
</gene>
<dbReference type="Gene3D" id="2.160.10.10">
    <property type="entry name" value="Hexapeptide repeat proteins"/>
    <property type="match status" value="1"/>
</dbReference>
<dbReference type="EMBL" id="BSOZ01000043">
    <property type="protein sequence ID" value="GLS05342.1"/>
    <property type="molecule type" value="Genomic_DNA"/>
</dbReference>
<accession>A0ABQ6BVD3</accession>
<dbReference type="Proteomes" id="UP001156836">
    <property type="component" value="Unassembled WGS sequence"/>
</dbReference>
<dbReference type="InterPro" id="IPR011004">
    <property type="entry name" value="Trimer_LpxA-like_sf"/>
</dbReference>
<dbReference type="SUPFAM" id="SSF51161">
    <property type="entry name" value="Trimeric LpxA-like enzymes"/>
    <property type="match status" value="1"/>
</dbReference>
<dbReference type="CDD" id="cd03358">
    <property type="entry name" value="LbH_WxcM_N_like"/>
    <property type="match status" value="1"/>
</dbReference>
<dbReference type="InterPro" id="IPR016024">
    <property type="entry name" value="ARM-type_fold"/>
</dbReference>
<evidence type="ECO:0000313" key="3">
    <source>
        <dbReference type="Proteomes" id="UP001156836"/>
    </source>
</evidence>
<evidence type="ECO:0000256" key="1">
    <source>
        <dbReference type="ARBA" id="ARBA00007274"/>
    </source>
</evidence>
<keyword evidence="3" id="KW-1185">Reference proteome</keyword>
<dbReference type="InterPro" id="IPR001451">
    <property type="entry name" value="Hexapep"/>
</dbReference>
<dbReference type="PANTHER" id="PTHR43300:SF10">
    <property type="entry name" value="2,3,4,5-TETRAHYDROPYRIDINE-2,6-DICARBOXYLATE N-ACETYLTRANSFERASE"/>
    <property type="match status" value="1"/>
</dbReference>
<dbReference type="PANTHER" id="PTHR43300">
    <property type="entry name" value="ACETYLTRANSFERASE"/>
    <property type="match status" value="1"/>
</dbReference>
<comment type="caution">
    <text evidence="2">The sequence shown here is derived from an EMBL/GenBank/DDBJ whole genome shotgun (WGS) entry which is preliminary data.</text>
</comment>
<dbReference type="RefSeq" id="WP_018749693.1">
    <property type="nucleotide sequence ID" value="NZ_BSOZ01000043.1"/>
</dbReference>
<evidence type="ECO:0000313" key="2">
    <source>
        <dbReference type="EMBL" id="GLS05342.1"/>
    </source>
</evidence>
<dbReference type="SUPFAM" id="SSF48371">
    <property type="entry name" value="ARM repeat"/>
    <property type="match status" value="1"/>
</dbReference>
<dbReference type="InterPro" id="IPR050179">
    <property type="entry name" value="Trans_hexapeptide_repeat"/>
</dbReference>
<proteinExistence type="inferred from homology"/>
<protein>
    <submittedName>
        <fullName evidence="2">Uncharacterized protein</fullName>
    </submittedName>
</protein>
<reference evidence="3" key="1">
    <citation type="journal article" date="2019" name="Int. J. Syst. Evol. Microbiol.">
        <title>The Global Catalogue of Microorganisms (GCM) 10K type strain sequencing project: providing services to taxonomists for standard genome sequencing and annotation.</title>
        <authorList>
            <consortium name="The Broad Institute Genomics Platform"/>
            <consortium name="The Broad Institute Genome Sequencing Center for Infectious Disease"/>
            <person name="Wu L."/>
            <person name="Ma J."/>
        </authorList>
    </citation>
    <scope>NUCLEOTIDE SEQUENCE [LARGE SCALE GENOMIC DNA]</scope>
    <source>
        <strain evidence="3">NBRC 104970</strain>
    </source>
</reference>
<organism evidence="2 3">
    <name type="scientific">Chitiniphilus shinanonensis</name>
    <dbReference type="NCBI Taxonomy" id="553088"/>
    <lineage>
        <taxon>Bacteria</taxon>
        <taxon>Pseudomonadati</taxon>
        <taxon>Pseudomonadota</taxon>
        <taxon>Betaproteobacteria</taxon>
        <taxon>Neisseriales</taxon>
        <taxon>Chitinibacteraceae</taxon>
        <taxon>Chitiniphilus</taxon>
    </lineage>
</organism>
<name>A0ABQ6BVD3_9NEIS</name>